<evidence type="ECO:0000256" key="2">
    <source>
        <dbReference type="SAM" id="SignalP"/>
    </source>
</evidence>
<feature type="signal peptide" evidence="2">
    <location>
        <begin position="1"/>
        <end position="26"/>
    </location>
</feature>
<feature type="compositionally biased region" description="Basic and acidic residues" evidence="1">
    <location>
        <begin position="325"/>
        <end position="337"/>
    </location>
</feature>
<dbReference type="OrthoDB" id="5291103at2"/>
<evidence type="ECO:0000313" key="3">
    <source>
        <dbReference type="EMBL" id="ASD64964.1"/>
    </source>
</evidence>
<feature type="region of interest" description="Disordered" evidence="1">
    <location>
        <begin position="301"/>
        <end position="384"/>
    </location>
</feature>
<name>A0A1Z3NBW6_BDEBC</name>
<protein>
    <submittedName>
        <fullName evidence="3">Uncharacterized protein</fullName>
    </submittedName>
</protein>
<evidence type="ECO:0000256" key="1">
    <source>
        <dbReference type="SAM" id="MobiDB-lite"/>
    </source>
</evidence>
<evidence type="ECO:0000313" key="4">
    <source>
        <dbReference type="Proteomes" id="UP000197003"/>
    </source>
</evidence>
<keyword evidence="2" id="KW-0732">Signal</keyword>
<proteinExistence type="predicted"/>
<accession>A0A1Z3NBW6</accession>
<dbReference type="Proteomes" id="UP000197003">
    <property type="component" value="Chromosome"/>
</dbReference>
<dbReference type="AlphaFoldDB" id="A0A1Z3NBW6"/>
<gene>
    <name evidence="3" type="ORF">B9G79_16015</name>
</gene>
<organism evidence="3 4">
    <name type="scientific">Bdellovibrio bacteriovorus</name>
    <dbReference type="NCBI Taxonomy" id="959"/>
    <lineage>
        <taxon>Bacteria</taxon>
        <taxon>Pseudomonadati</taxon>
        <taxon>Bdellovibrionota</taxon>
        <taxon>Bdellovibrionia</taxon>
        <taxon>Bdellovibrionales</taxon>
        <taxon>Pseudobdellovibrionaceae</taxon>
        <taxon>Bdellovibrio</taxon>
    </lineage>
</organism>
<sequence>MKMANNLPRWACVALSIFSISLPALAVDNYKEFRRDHWDFEVNANYFYSEANYPASGGGSQSLVSGNSYSLIDTSFGTRYVPKKNWSIFGWGTISNAESKDSVASRSNSSISEAAVGFDFLMYSDLFQLIPEVIAVMPFEEVNPASDTVLNSEGVFEVRSRLIAQKDFGTLRGYGWLGFNYRGSGRSFLMPWGVGAQMKMQRLRLGAELFGYQSVSDDTTDVTEALRTSYINSVNAGSMKFYSVKPNLMDSQLYATWLISPKLSVQANGGMTLTGSNSAAGFHVGGFIRYSFDMSEGYSEPEYAPPVENPVPNYRSNMYEESDLSSEKKVRRFKEQTSDGVDQNLFKPRPTQPKKRPRVDDELQQQLDDTEFQIELKSNKKKRR</sequence>
<reference evidence="3 4" key="1">
    <citation type="submission" date="2017-04" db="EMBL/GenBank/DDBJ databases">
        <title>Whole genome sequence of Bdellovibrio bacteriovorus strain SSB218315.</title>
        <authorList>
            <person name="Oyedara O."/>
            <person name="Rodriguez-Perez M.A."/>
        </authorList>
    </citation>
    <scope>NUCLEOTIDE SEQUENCE [LARGE SCALE GENOMIC DNA]</scope>
    <source>
        <strain evidence="3 4">SSB218315</strain>
    </source>
</reference>
<dbReference type="EMBL" id="CP020946">
    <property type="protein sequence ID" value="ASD64964.1"/>
    <property type="molecule type" value="Genomic_DNA"/>
</dbReference>
<feature type="chain" id="PRO_5012915845" evidence="2">
    <location>
        <begin position="27"/>
        <end position="384"/>
    </location>
</feature>